<sequence>MPSSGRWERKLQNYDKTALLLTYEPLLGPPNPPPLPPLEEDERELWAPKPPLVNGRRVAPKAPPKPLPPPKPADCPPAL</sequence>
<dbReference type="Proteomes" id="UP000483820">
    <property type="component" value="Chromosome I"/>
</dbReference>
<organism evidence="2 3">
    <name type="scientific">Caenorhabditis remanei</name>
    <name type="common">Caenorhabditis vulgaris</name>
    <dbReference type="NCBI Taxonomy" id="31234"/>
    <lineage>
        <taxon>Eukaryota</taxon>
        <taxon>Metazoa</taxon>
        <taxon>Ecdysozoa</taxon>
        <taxon>Nematoda</taxon>
        <taxon>Chromadorea</taxon>
        <taxon>Rhabditida</taxon>
        <taxon>Rhabditina</taxon>
        <taxon>Rhabditomorpha</taxon>
        <taxon>Rhabditoidea</taxon>
        <taxon>Rhabditidae</taxon>
        <taxon>Peloderinae</taxon>
        <taxon>Caenorhabditis</taxon>
    </lineage>
</organism>
<feature type="compositionally biased region" description="Pro residues" evidence="1">
    <location>
        <begin position="27"/>
        <end position="37"/>
    </location>
</feature>
<evidence type="ECO:0000313" key="3">
    <source>
        <dbReference type="Proteomes" id="UP000483820"/>
    </source>
</evidence>
<accession>A0A6A5HSC3</accession>
<dbReference type="EMBL" id="WUAV01000001">
    <property type="protein sequence ID" value="KAF1769113.1"/>
    <property type="molecule type" value="Genomic_DNA"/>
</dbReference>
<proteinExistence type="predicted"/>
<reference evidence="2 3" key="1">
    <citation type="submission" date="2019-12" db="EMBL/GenBank/DDBJ databases">
        <title>Chromosome-level assembly of the Caenorhabditis remanei genome.</title>
        <authorList>
            <person name="Teterina A.A."/>
            <person name="Willis J.H."/>
            <person name="Phillips P.C."/>
        </authorList>
    </citation>
    <scope>NUCLEOTIDE SEQUENCE [LARGE SCALE GENOMIC DNA]</scope>
    <source>
        <strain evidence="2 3">PX506</strain>
        <tissue evidence="2">Whole organism</tissue>
    </source>
</reference>
<evidence type="ECO:0000256" key="1">
    <source>
        <dbReference type="SAM" id="MobiDB-lite"/>
    </source>
</evidence>
<protein>
    <submittedName>
        <fullName evidence="2">Uncharacterized protein</fullName>
    </submittedName>
</protein>
<dbReference type="CTD" id="78773202"/>
<dbReference type="AlphaFoldDB" id="A0A6A5HSC3"/>
<feature type="compositionally biased region" description="Pro residues" evidence="1">
    <location>
        <begin position="61"/>
        <end position="79"/>
    </location>
</feature>
<comment type="caution">
    <text evidence="2">The sequence shown here is derived from an EMBL/GenBank/DDBJ whole genome shotgun (WGS) entry which is preliminary data.</text>
</comment>
<feature type="region of interest" description="Disordered" evidence="1">
    <location>
        <begin position="24"/>
        <end position="79"/>
    </location>
</feature>
<evidence type="ECO:0000313" key="2">
    <source>
        <dbReference type="EMBL" id="KAF1769113.1"/>
    </source>
</evidence>
<name>A0A6A5HSC3_CAERE</name>
<gene>
    <name evidence="2" type="ORF">GCK72_000926</name>
</gene>
<dbReference type="KEGG" id="crq:GCK72_000926"/>
<dbReference type="GeneID" id="78773202"/>
<dbReference type="RefSeq" id="XP_053591398.1">
    <property type="nucleotide sequence ID" value="XM_053722753.1"/>
</dbReference>